<feature type="transmembrane region" description="Helical" evidence="1">
    <location>
        <begin position="73"/>
        <end position="93"/>
    </location>
</feature>
<protein>
    <submittedName>
        <fullName evidence="2">Predicted protein</fullName>
    </submittedName>
</protein>
<keyword evidence="1" id="KW-0472">Membrane</keyword>
<sequence length="256" mass="29867">MVSYGSFSDRVLVMGLSDSVGHGDLDMRMLLLTNPWLSLSQVWVSTSIANATSILAVRVFVPLQRGVIVRAMMMFIHGVFLGMSSLFGMAAIIDRVLMQTYGMGRIWDPEITLEAFIVKIANELFDVRCITRWDYTSMKSNFLMRIMTPKRTNWYRIVDFSKLIPGATGSFYMMWSFKQRRPIRHTYHIRARWYMKKVQNMFNNMIVSKAYRMKASSNSFLHFCHLQYMAHNFVYVKNCFMKFCNGFVIDIVIPID</sequence>
<dbReference type="Gramene" id="scaffold_18500004.1">
    <property type="protein sequence ID" value="scaffold_18500004.1"/>
    <property type="gene ID" value="scaffold_18500004.1"/>
</dbReference>
<dbReference type="EMBL" id="GL348846">
    <property type="protein sequence ID" value="EFH39010.1"/>
    <property type="molecule type" value="Genomic_DNA"/>
</dbReference>
<evidence type="ECO:0000313" key="3">
    <source>
        <dbReference type="Proteomes" id="UP000008694"/>
    </source>
</evidence>
<name>D7MWS5_ARALL</name>
<feature type="transmembrane region" description="Helical" evidence="1">
    <location>
        <begin position="42"/>
        <end position="61"/>
    </location>
</feature>
<evidence type="ECO:0000256" key="1">
    <source>
        <dbReference type="SAM" id="Phobius"/>
    </source>
</evidence>
<dbReference type="HOGENOM" id="CLU_076454_0_0_1"/>
<gene>
    <name evidence="2" type="ORF">ARALYDRAFT_920305</name>
</gene>
<evidence type="ECO:0000313" key="2">
    <source>
        <dbReference type="EMBL" id="EFH39010.1"/>
    </source>
</evidence>
<keyword evidence="1" id="KW-1133">Transmembrane helix</keyword>
<accession>D7MWS5</accession>
<dbReference type="Proteomes" id="UP000008694">
    <property type="component" value="Unassembled WGS sequence"/>
</dbReference>
<keyword evidence="1" id="KW-0812">Transmembrane</keyword>
<keyword evidence="3" id="KW-1185">Reference proteome</keyword>
<dbReference type="AlphaFoldDB" id="D7MWS5"/>
<reference evidence="3" key="1">
    <citation type="journal article" date="2011" name="Nat. Genet.">
        <title>The Arabidopsis lyrata genome sequence and the basis of rapid genome size change.</title>
        <authorList>
            <person name="Hu T.T."/>
            <person name="Pattyn P."/>
            <person name="Bakker E.G."/>
            <person name="Cao J."/>
            <person name="Cheng J.-F."/>
            <person name="Clark R.M."/>
            <person name="Fahlgren N."/>
            <person name="Fawcett J.A."/>
            <person name="Grimwood J."/>
            <person name="Gundlach H."/>
            <person name="Haberer G."/>
            <person name="Hollister J.D."/>
            <person name="Ossowski S."/>
            <person name="Ottilar R.P."/>
            <person name="Salamov A.A."/>
            <person name="Schneeberger K."/>
            <person name="Spannagl M."/>
            <person name="Wang X."/>
            <person name="Yang L."/>
            <person name="Nasrallah M.E."/>
            <person name="Bergelson J."/>
            <person name="Carrington J.C."/>
            <person name="Gaut B.S."/>
            <person name="Schmutz J."/>
            <person name="Mayer K.F.X."/>
            <person name="Van de Peer Y."/>
            <person name="Grigoriev I.V."/>
            <person name="Nordborg M."/>
            <person name="Weigel D."/>
            <person name="Guo Y.-L."/>
        </authorList>
    </citation>
    <scope>NUCLEOTIDE SEQUENCE [LARGE SCALE GENOMIC DNA]</scope>
    <source>
        <strain evidence="3">cv. MN47</strain>
    </source>
</reference>
<proteinExistence type="predicted"/>
<dbReference type="KEGG" id="aly:9298827"/>
<dbReference type="STRING" id="81972.D7MWS5"/>
<organism evidence="3">
    <name type="scientific">Arabidopsis lyrata subsp. lyrata</name>
    <name type="common">Lyre-leaved rock-cress</name>
    <dbReference type="NCBI Taxonomy" id="81972"/>
    <lineage>
        <taxon>Eukaryota</taxon>
        <taxon>Viridiplantae</taxon>
        <taxon>Streptophyta</taxon>
        <taxon>Embryophyta</taxon>
        <taxon>Tracheophyta</taxon>
        <taxon>Spermatophyta</taxon>
        <taxon>Magnoliopsida</taxon>
        <taxon>eudicotyledons</taxon>
        <taxon>Gunneridae</taxon>
        <taxon>Pentapetalae</taxon>
        <taxon>rosids</taxon>
        <taxon>malvids</taxon>
        <taxon>Brassicales</taxon>
        <taxon>Brassicaceae</taxon>
        <taxon>Camelineae</taxon>
        <taxon>Arabidopsis</taxon>
    </lineage>
</organism>